<reference evidence="2 3" key="1">
    <citation type="submission" date="2020-05" db="EMBL/GenBank/DDBJ databases">
        <title>Strain PA2F3 complete genome.</title>
        <authorList>
            <person name="Kim Y.-S."/>
            <person name="Kim S.-J."/>
            <person name="Jung H.-k."/>
            <person name="Kim S.-E."/>
            <person name="Kim K.-H."/>
        </authorList>
    </citation>
    <scope>NUCLEOTIDE SEQUENCE [LARGE SCALE GENOMIC DNA]</scope>
    <source>
        <strain evidence="2 3">PA2F3</strain>
    </source>
</reference>
<gene>
    <name evidence="2" type="ORF">HQM25_09820</name>
</gene>
<dbReference type="SUPFAM" id="SSF53756">
    <property type="entry name" value="UDP-Glycosyltransferase/glycogen phosphorylase"/>
    <property type="match status" value="1"/>
</dbReference>
<evidence type="ECO:0008006" key="4">
    <source>
        <dbReference type="Google" id="ProtNLM"/>
    </source>
</evidence>
<evidence type="ECO:0000313" key="3">
    <source>
        <dbReference type="Proteomes" id="UP000502498"/>
    </source>
</evidence>
<dbReference type="Pfam" id="PF20471">
    <property type="entry name" value="DUF6716"/>
    <property type="match status" value="1"/>
</dbReference>
<protein>
    <recommendedName>
        <fullName evidence="4">Glycosyltransferase</fullName>
    </recommendedName>
</protein>
<dbReference type="InterPro" id="IPR046561">
    <property type="entry name" value="DUF6716"/>
</dbReference>
<proteinExistence type="predicted"/>
<dbReference type="Proteomes" id="UP000502498">
    <property type="component" value="Chromosome"/>
</dbReference>
<dbReference type="EMBL" id="CP054038">
    <property type="protein sequence ID" value="QKJ19630.1"/>
    <property type="molecule type" value="Genomic_DNA"/>
</dbReference>
<sequence length="443" mass="47579">MTGPLRIVGLADTDSYVKWAAHLLGGLDAAWQPELLVVDTPLVVSDAQLAASVAGSGLADGAVRRADYDDLARLLADRRPDAVLIAARGPLVRVLARLVARSAPRPVIVTGLPGISIPATRKALVYRAQCDLFVVHSHREHREFARLAAERGLMQRFALARLPFATGAGDRQTGTDLVFAAQAKVPALRRDRLRLARMLVRAAAADPSRRVVVKLRAAAGEQQTHAEADSYPELLALIGRGETLPANLVTSTGSMRRALDRAEGLVTVSSTAAIEAVARGIPVIGIDTFGVGPELINEVFADGGLLGGERDVIERRYRVPSTPWCTDNYLHNPHDDDWAERTAALVEARRAGALPFAPPFARRGGLLRDAWERKSALGRHDRSVGGAVAFAVGLPARTAVRALQRVRRALHAARARDQQPGAEGDSPQVRSTRAVRTSTTRTP</sequence>
<evidence type="ECO:0000313" key="2">
    <source>
        <dbReference type="EMBL" id="QKJ19630.1"/>
    </source>
</evidence>
<feature type="compositionally biased region" description="Low complexity" evidence="1">
    <location>
        <begin position="429"/>
        <end position="443"/>
    </location>
</feature>
<organism evidence="2 3">
    <name type="scientific">Microbacterium hominis</name>
    <dbReference type="NCBI Taxonomy" id="162426"/>
    <lineage>
        <taxon>Bacteria</taxon>
        <taxon>Bacillati</taxon>
        <taxon>Actinomycetota</taxon>
        <taxon>Actinomycetes</taxon>
        <taxon>Micrococcales</taxon>
        <taxon>Microbacteriaceae</taxon>
        <taxon>Microbacterium</taxon>
    </lineage>
</organism>
<dbReference type="RefSeq" id="WP_172990067.1">
    <property type="nucleotide sequence ID" value="NZ_CP054038.1"/>
</dbReference>
<feature type="region of interest" description="Disordered" evidence="1">
    <location>
        <begin position="411"/>
        <end position="443"/>
    </location>
</feature>
<evidence type="ECO:0000256" key="1">
    <source>
        <dbReference type="SAM" id="MobiDB-lite"/>
    </source>
</evidence>
<name>A0A7D4PML3_9MICO</name>
<dbReference type="AlphaFoldDB" id="A0A7D4PML3"/>
<accession>A0A7D4PML3</accession>